<dbReference type="EMBL" id="QEQK01000007">
    <property type="protein sequence ID" value="PWN55952.1"/>
    <property type="molecule type" value="Genomic_DNA"/>
</dbReference>
<comment type="caution">
    <text evidence="1">The sequence shown here is derived from an EMBL/GenBank/DDBJ whole genome shotgun (WGS) entry which is preliminary data.</text>
</comment>
<name>A0A363UKJ9_9GAMM</name>
<organism evidence="1 2">
    <name type="scientific">Abyssibacter profundi</name>
    <dbReference type="NCBI Taxonomy" id="2182787"/>
    <lineage>
        <taxon>Bacteria</taxon>
        <taxon>Pseudomonadati</taxon>
        <taxon>Pseudomonadota</taxon>
        <taxon>Gammaproteobacteria</taxon>
        <taxon>Chromatiales</taxon>
        <taxon>Oceanococcaceae</taxon>
        <taxon>Abyssibacter</taxon>
    </lineage>
</organism>
<evidence type="ECO:0000313" key="1">
    <source>
        <dbReference type="EMBL" id="PWN55952.1"/>
    </source>
</evidence>
<gene>
    <name evidence="1" type="ORF">DEH80_08985</name>
</gene>
<dbReference type="RefSeq" id="WP_109720167.1">
    <property type="nucleotide sequence ID" value="NZ_QEQK01000007.1"/>
</dbReference>
<accession>A0A363UKJ9</accession>
<evidence type="ECO:0000313" key="2">
    <source>
        <dbReference type="Proteomes" id="UP000251800"/>
    </source>
</evidence>
<protein>
    <submittedName>
        <fullName evidence="1">Uncharacterized protein</fullName>
    </submittedName>
</protein>
<proteinExistence type="predicted"/>
<dbReference type="AlphaFoldDB" id="A0A363UKJ9"/>
<dbReference type="Proteomes" id="UP000251800">
    <property type="component" value="Unassembled WGS sequence"/>
</dbReference>
<sequence length="302" mass="33818">MASTPAPNFMTVMLPRRRSHALLVLTLSGLVAGCAATPQQPAAEPEAYLDRQAQRVESEGVALLGDGCVISDKPGRDDAVIRNLSIRIGEAAADGLRRVLEDAGAPPQQLRQPGFCAGAEPVEADRRIRISETERKPVRRRRVSDTFIATDDTDRTLAEYRLMDRVKRTALQDTRTEYGARPLELADADLATLRGHYDSPLLWVYRVYGVAVDERAATRARYGQRSSFDRFAPTPDGVSESGEILNQDEEDSYGYVVGLVDLNNGDMLWYKRSTDNVGDPRQPELFYQSWARRAMRPFYPRR</sequence>
<dbReference type="OrthoDB" id="8900715at2"/>
<reference evidence="1 2" key="1">
    <citation type="submission" date="2018-05" db="EMBL/GenBank/DDBJ databases">
        <title>Abyssibacter profundi OUC007T gen. nov., sp. nov, a marine bacterium isolated from seawater of the Mariana Trench.</title>
        <authorList>
            <person name="Zhou S."/>
        </authorList>
    </citation>
    <scope>NUCLEOTIDE SEQUENCE [LARGE SCALE GENOMIC DNA]</scope>
    <source>
        <strain evidence="1 2">OUC007</strain>
    </source>
</reference>
<keyword evidence="2" id="KW-1185">Reference proteome</keyword>